<name>A0ACC1KUW6_9FUNG</name>
<keyword evidence="2" id="KW-1185">Reference proteome</keyword>
<comment type="caution">
    <text evidence="1">The sequence shown here is derived from an EMBL/GenBank/DDBJ whole genome shotgun (WGS) entry which is preliminary data.</text>
</comment>
<protein>
    <submittedName>
        <fullName evidence="1">Uncharacterized protein</fullName>
    </submittedName>
</protein>
<evidence type="ECO:0000313" key="2">
    <source>
        <dbReference type="Proteomes" id="UP001140096"/>
    </source>
</evidence>
<organism evidence="1 2">
    <name type="scientific">Coemansia furcata</name>
    <dbReference type="NCBI Taxonomy" id="417177"/>
    <lineage>
        <taxon>Eukaryota</taxon>
        <taxon>Fungi</taxon>
        <taxon>Fungi incertae sedis</taxon>
        <taxon>Zoopagomycota</taxon>
        <taxon>Kickxellomycotina</taxon>
        <taxon>Kickxellomycetes</taxon>
        <taxon>Kickxellales</taxon>
        <taxon>Kickxellaceae</taxon>
        <taxon>Coemansia</taxon>
    </lineage>
</organism>
<accession>A0ACC1KUW6</accession>
<feature type="non-terminal residue" evidence="1">
    <location>
        <position position="110"/>
    </location>
</feature>
<gene>
    <name evidence="1" type="ORF">H4S07_006457</name>
</gene>
<sequence length="110" mass="12548">MVQVLQKCLATDNEDSASRCFDVLNSLLILEAPLLNRHFGELIEFSINVGSNEELDDNLRIMALNFLVWTATYKRGRLQKLKIVKPLIEKMMPITAQEDPEDVDDDSPSR</sequence>
<dbReference type="Proteomes" id="UP001140096">
    <property type="component" value="Unassembled WGS sequence"/>
</dbReference>
<evidence type="ECO:0000313" key="1">
    <source>
        <dbReference type="EMBL" id="KAJ2795544.1"/>
    </source>
</evidence>
<dbReference type="EMBL" id="JANBUP010003845">
    <property type="protein sequence ID" value="KAJ2795544.1"/>
    <property type="molecule type" value="Genomic_DNA"/>
</dbReference>
<proteinExistence type="predicted"/>
<reference evidence="1" key="1">
    <citation type="submission" date="2022-07" db="EMBL/GenBank/DDBJ databases">
        <title>Phylogenomic reconstructions and comparative analyses of Kickxellomycotina fungi.</title>
        <authorList>
            <person name="Reynolds N.K."/>
            <person name="Stajich J.E."/>
            <person name="Barry K."/>
            <person name="Grigoriev I.V."/>
            <person name="Crous P."/>
            <person name="Smith M.E."/>
        </authorList>
    </citation>
    <scope>NUCLEOTIDE SEQUENCE</scope>
    <source>
        <strain evidence="1">CBS 102833</strain>
    </source>
</reference>